<dbReference type="Proteomes" id="UP000070133">
    <property type="component" value="Unassembled WGS sequence"/>
</dbReference>
<dbReference type="EMBL" id="LFZN01000126">
    <property type="protein sequence ID" value="KXS97993.1"/>
    <property type="molecule type" value="Genomic_DNA"/>
</dbReference>
<dbReference type="InterPro" id="IPR050613">
    <property type="entry name" value="Sec_Metabolite_Reg"/>
</dbReference>
<dbReference type="Gene3D" id="4.10.240.10">
    <property type="entry name" value="Zn(2)-C6 fungal-type DNA-binding domain"/>
    <property type="match status" value="1"/>
</dbReference>
<dbReference type="InterPro" id="IPR001138">
    <property type="entry name" value="Zn2Cys6_DnaBD"/>
</dbReference>
<dbReference type="Pfam" id="PF04082">
    <property type="entry name" value="Fungal_trans"/>
    <property type="match status" value="1"/>
</dbReference>
<dbReference type="CDD" id="cd12148">
    <property type="entry name" value="fungal_TF_MHR"/>
    <property type="match status" value="1"/>
</dbReference>
<feature type="domain" description="Zn(2)-C6 fungal-type" evidence="5">
    <location>
        <begin position="42"/>
        <end position="72"/>
    </location>
</feature>
<feature type="compositionally biased region" description="Basic and acidic residues" evidence="4">
    <location>
        <begin position="127"/>
        <end position="143"/>
    </location>
</feature>
<proteinExistence type="predicted"/>
<protein>
    <recommendedName>
        <fullName evidence="5">Zn(2)-C6 fungal-type domain-containing protein</fullName>
    </recommendedName>
</protein>
<dbReference type="PROSITE" id="PS50048">
    <property type="entry name" value="ZN2_CY6_FUNGAL_2"/>
    <property type="match status" value="1"/>
</dbReference>
<feature type="compositionally biased region" description="Acidic residues" evidence="4">
    <location>
        <begin position="182"/>
        <end position="192"/>
    </location>
</feature>
<dbReference type="PROSITE" id="PS00463">
    <property type="entry name" value="ZN2_CY6_FUNGAL_1"/>
    <property type="match status" value="1"/>
</dbReference>
<comment type="caution">
    <text evidence="6">The sequence shown here is derived from an EMBL/GenBank/DDBJ whole genome shotgun (WGS) entry which is preliminary data.</text>
</comment>
<dbReference type="GO" id="GO:0006351">
    <property type="term" value="P:DNA-templated transcription"/>
    <property type="evidence" value="ECO:0007669"/>
    <property type="project" value="InterPro"/>
</dbReference>
<dbReference type="OrthoDB" id="2269373at2759"/>
<dbReference type="PANTHER" id="PTHR31001">
    <property type="entry name" value="UNCHARACTERIZED TRANSCRIPTIONAL REGULATORY PROTEIN"/>
    <property type="match status" value="1"/>
</dbReference>
<evidence type="ECO:0000256" key="1">
    <source>
        <dbReference type="ARBA" id="ARBA00004123"/>
    </source>
</evidence>
<reference evidence="6 7" key="1">
    <citation type="submission" date="2015-07" db="EMBL/GenBank/DDBJ databases">
        <title>Comparative genomics of the Sigatoka disease complex on banana suggests a link between parallel evolutionary changes in Pseudocercospora fijiensis and Pseudocercospora eumusae and increased virulence on the banana host.</title>
        <authorList>
            <person name="Chang T.-C."/>
            <person name="Salvucci A."/>
            <person name="Crous P.W."/>
            <person name="Stergiopoulos I."/>
        </authorList>
    </citation>
    <scope>NUCLEOTIDE SEQUENCE [LARGE SCALE GENOMIC DNA]</scope>
    <source>
        <strain evidence="6 7">CBS 114824</strain>
    </source>
</reference>
<gene>
    <name evidence="6" type="ORF">AC578_8764</name>
</gene>
<organism evidence="6 7">
    <name type="scientific">Pseudocercospora eumusae</name>
    <dbReference type="NCBI Taxonomy" id="321146"/>
    <lineage>
        <taxon>Eukaryota</taxon>
        <taxon>Fungi</taxon>
        <taxon>Dikarya</taxon>
        <taxon>Ascomycota</taxon>
        <taxon>Pezizomycotina</taxon>
        <taxon>Dothideomycetes</taxon>
        <taxon>Dothideomycetidae</taxon>
        <taxon>Mycosphaerellales</taxon>
        <taxon>Mycosphaerellaceae</taxon>
        <taxon>Pseudocercospora</taxon>
    </lineage>
</organism>
<name>A0A139H690_9PEZI</name>
<evidence type="ECO:0000313" key="7">
    <source>
        <dbReference type="Proteomes" id="UP000070133"/>
    </source>
</evidence>
<accession>A0A139H690</accession>
<feature type="compositionally biased region" description="Low complexity" evidence="4">
    <location>
        <begin position="200"/>
        <end position="209"/>
    </location>
</feature>
<evidence type="ECO:0000256" key="4">
    <source>
        <dbReference type="SAM" id="MobiDB-lite"/>
    </source>
</evidence>
<comment type="subcellular location">
    <subcellularLocation>
        <location evidence="1">Nucleus</location>
    </subcellularLocation>
</comment>
<feature type="region of interest" description="Disordered" evidence="4">
    <location>
        <begin position="649"/>
        <end position="672"/>
    </location>
</feature>
<evidence type="ECO:0000259" key="5">
    <source>
        <dbReference type="PROSITE" id="PS50048"/>
    </source>
</evidence>
<dbReference type="Pfam" id="PF00172">
    <property type="entry name" value="Zn_clus"/>
    <property type="match status" value="1"/>
</dbReference>
<dbReference type="InterPro" id="IPR007219">
    <property type="entry name" value="XnlR_reg_dom"/>
</dbReference>
<evidence type="ECO:0000313" key="6">
    <source>
        <dbReference type="EMBL" id="KXS97993.1"/>
    </source>
</evidence>
<dbReference type="SMART" id="SM00066">
    <property type="entry name" value="GAL4"/>
    <property type="match status" value="1"/>
</dbReference>
<dbReference type="GO" id="GO:0005634">
    <property type="term" value="C:nucleus"/>
    <property type="evidence" value="ECO:0007669"/>
    <property type="project" value="UniProtKB-SubCell"/>
</dbReference>
<keyword evidence="3" id="KW-0539">Nucleus</keyword>
<dbReference type="GO" id="GO:0008270">
    <property type="term" value="F:zinc ion binding"/>
    <property type="evidence" value="ECO:0007669"/>
    <property type="project" value="InterPro"/>
</dbReference>
<dbReference type="GO" id="GO:0003677">
    <property type="term" value="F:DNA binding"/>
    <property type="evidence" value="ECO:0007669"/>
    <property type="project" value="InterPro"/>
</dbReference>
<dbReference type="GO" id="GO:0000981">
    <property type="term" value="F:DNA-binding transcription factor activity, RNA polymerase II-specific"/>
    <property type="evidence" value="ECO:0007669"/>
    <property type="project" value="InterPro"/>
</dbReference>
<keyword evidence="2" id="KW-0479">Metal-binding</keyword>
<dbReference type="SUPFAM" id="SSF57701">
    <property type="entry name" value="Zn2/Cys6 DNA-binding domain"/>
    <property type="match status" value="1"/>
</dbReference>
<keyword evidence="7" id="KW-1185">Reference proteome</keyword>
<dbReference type="STRING" id="321146.A0A139H690"/>
<sequence length="886" mass="99644">MHVQRSPQHRAVPKPLVPIAPASHVSPAQQNGVEHGSLMPFTCVTCARRKVRCDKVPAPCGACKKGRLECFYQEPPPRKRKRKPVDDLQERLDRYEKLLTDYGILPKEGESSISTTEANATPTNALKKPEENKHPKNPGDELGFRPVNGSKKAILLRGEGKTRYIDSGIWRNLGDDLHPSSDEDGPDEDEQTEAPYSAGATDPASAAFFSPSTSTQSLIDIHPTYDVAMKLWKLYVRNVEPIIKVVHQPTTQDIIQRAATNPSGMSKVTACLVFSIYHFAIASTPPSECEETFGSPWNTLRKRYHDATRQALVAVHFLRTTELAVLQAYTILLLSVRNQYDPHTFWILTGIAIRIGQRMGLHRDGEDMGLSPFDVQMRRRLFWQLLPLDGHSGQLSGTGIAISADSWDTKQPLNVNDEDIWPGMEAPPVEKKGATDMIFCRARTEIGKIHQMVKPALGNWSKLWEAKDLPLIHDALQELEDIMEEKYIRYCDISIPIHCLTLGWARGAINSARLRLLMGRAKIDGATPEERKDMYKLGLKVLDLDVSIMSNVNLNRYHWHMRAFFHWDSLIWLLTEVQREDTLIDPEEAWQKVDQVFSHHPELTSWKRSIDVALARLVMKSWNGMKWKDNTARSWPFVEKLREAFERKQASRGSSSDASKHTPVNPFDPGAGVDTLDDIPIDNYLSASAIPWGYPNYGLVPETNAAADLDWMLWDQLTRDPSAQGIQLFPVTPLTDESEGEELAMFCIYHSTPLQVHVVIVPLALRVHDRSRILTQGPALATSVAPRANRYSLGYRLVCTEIAKQTRGARESLSQSGRLHCSQQGSRKTLSTAAALHLETDSSATVRPYIPRDKSYSSLKLGLIDSWPTFHVPRLEDSQHAQGQDC</sequence>
<feature type="region of interest" description="Disordered" evidence="4">
    <location>
        <begin position="172"/>
        <end position="209"/>
    </location>
</feature>
<dbReference type="CDD" id="cd00067">
    <property type="entry name" value="GAL4"/>
    <property type="match status" value="1"/>
</dbReference>
<feature type="region of interest" description="Disordered" evidence="4">
    <location>
        <begin position="108"/>
        <end position="146"/>
    </location>
</feature>
<dbReference type="AlphaFoldDB" id="A0A139H690"/>
<dbReference type="PANTHER" id="PTHR31001:SF85">
    <property type="entry name" value="ZN(II)2CYS6 TRANSCRIPTION FACTOR (EUROFUNG)"/>
    <property type="match status" value="1"/>
</dbReference>
<dbReference type="SMART" id="SM00906">
    <property type="entry name" value="Fungal_trans"/>
    <property type="match status" value="1"/>
</dbReference>
<evidence type="ECO:0000256" key="3">
    <source>
        <dbReference type="ARBA" id="ARBA00023242"/>
    </source>
</evidence>
<dbReference type="InterPro" id="IPR036864">
    <property type="entry name" value="Zn2-C6_fun-type_DNA-bd_sf"/>
</dbReference>
<evidence type="ECO:0000256" key="2">
    <source>
        <dbReference type="ARBA" id="ARBA00022723"/>
    </source>
</evidence>
<feature type="compositionally biased region" description="Polar residues" evidence="4">
    <location>
        <begin position="111"/>
        <end position="124"/>
    </location>
</feature>